<feature type="chain" id="PRO_5012850763" evidence="1">
    <location>
        <begin position="22"/>
        <end position="191"/>
    </location>
</feature>
<name>A0A238JDM1_9RHOB</name>
<evidence type="ECO:0000313" key="2">
    <source>
        <dbReference type="EMBL" id="SMX28483.1"/>
    </source>
</evidence>
<dbReference type="PANTHER" id="PTHR11102">
    <property type="entry name" value="SEL-1-LIKE PROTEIN"/>
    <property type="match status" value="1"/>
</dbReference>
<organism evidence="2 3">
    <name type="scientific">Pelagimonas phthalicica</name>
    <dbReference type="NCBI Taxonomy" id="1037362"/>
    <lineage>
        <taxon>Bacteria</taxon>
        <taxon>Pseudomonadati</taxon>
        <taxon>Pseudomonadota</taxon>
        <taxon>Alphaproteobacteria</taxon>
        <taxon>Rhodobacterales</taxon>
        <taxon>Roseobacteraceae</taxon>
        <taxon>Pelagimonas</taxon>
    </lineage>
</organism>
<dbReference type="SMART" id="SM00671">
    <property type="entry name" value="SEL1"/>
    <property type="match status" value="2"/>
</dbReference>
<gene>
    <name evidence="2" type="ORF">TRP8649_02606</name>
</gene>
<reference evidence="3" key="1">
    <citation type="submission" date="2017-05" db="EMBL/GenBank/DDBJ databases">
        <authorList>
            <person name="Rodrigo-Torres L."/>
            <person name="Arahal R. D."/>
            <person name="Lucena T."/>
        </authorList>
    </citation>
    <scope>NUCLEOTIDE SEQUENCE [LARGE SCALE GENOMIC DNA]</scope>
    <source>
        <strain evidence="3">CECT 8649</strain>
    </source>
</reference>
<accession>A0A238JDM1</accession>
<dbReference type="InterPro" id="IPR011990">
    <property type="entry name" value="TPR-like_helical_dom_sf"/>
</dbReference>
<proteinExistence type="predicted"/>
<dbReference type="OrthoDB" id="7848989at2"/>
<dbReference type="PANTHER" id="PTHR11102:SF160">
    <property type="entry name" value="ERAD-ASSOCIATED E3 UBIQUITIN-PROTEIN LIGASE COMPONENT HRD3"/>
    <property type="match status" value="1"/>
</dbReference>
<evidence type="ECO:0000313" key="3">
    <source>
        <dbReference type="Proteomes" id="UP000225972"/>
    </source>
</evidence>
<keyword evidence="1" id="KW-0732">Signal</keyword>
<dbReference type="Gene3D" id="1.25.40.10">
    <property type="entry name" value="Tetratricopeptide repeat domain"/>
    <property type="match status" value="1"/>
</dbReference>
<feature type="signal peptide" evidence="1">
    <location>
        <begin position="1"/>
        <end position="21"/>
    </location>
</feature>
<protein>
    <submittedName>
        <fullName evidence="2">Sel1 repeat protein</fullName>
    </submittedName>
</protein>
<dbReference type="RefSeq" id="WP_099245852.1">
    <property type="nucleotide sequence ID" value="NZ_FXXP01000002.1"/>
</dbReference>
<keyword evidence="3" id="KW-1185">Reference proteome</keyword>
<evidence type="ECO:0000256" key="1">
    <source>
        <dbReference type="SAM" id="SignalP"/>
    </source>
</evidence>
<sequence length="191" mass="21008">MKPVALMMGLALYLTAPGLGAQTYTTEGYNPGDDQGILNPEELSLRGALDRMRYGESHPMMGVLGYGAAKEGNHKVAREIFERITREGNVQGMTWLSWMHDNGLGGPEDPEAAAELDRRAMELGSEVAAFNFGLDLLRGRGVVQDQQAGEAMIRKAAEMGDTSAQHLIDNDFDLDSVTPDADEWKYEQRLF</sequence>
<dbReference type="InterPro" id="IPR006597">
    <property type="entry name" value="Sel1-like"/>
</dbReference>
<dbReference type="SUPFAM" id="SSF81901">
    <property type="entry name" value="HCP-like"/>
    <property type="match status" value="1"/>
</dbReference>
<dbReference type="EMBL" id="FXXP01000002">
    <property type="protein sequence ID" value="SMX28483.1"/>
    <property type="molecule type" value="Genomic_DNA"/>
</dbReference>
<dbReference type="Proteomes" id="UP000225972">
    <property type="component" value="Unassembled WGS sequence"/>
</dbReference>
<dbReference type="InterPro" id="IPR050767">
    <property type="entry name" value="Sel1_AlgK"/>
</dbReference>
<dbReference type="AlphaFoldDB" id="A0A238JDM1"/>